<gene>
    <name evidence="2" type="ORF">H0I76_06060</name>
</gene>
<evidence type="ECO:0000313" key="2">
    <source>
        <dbReference type="EMBL" id="MBK0398745.1"/>
    </source>
</evidence>
<dbReference type="Gene3D" id="3.90.1170.50">
    <property type="entry name" value="Aldehyde oxidase/xanthine dehydrogenase, a/b hammerhead"/>
    <property type="match status" value="1"/>
</dbReference>
<dbReference type="InterPro" id="IPR008274">
    <property type="entry name" value="AldOxase/xan_DH_MoCoBD1"/>
</dbReference>
<accession>A0A8J7M6R6</accession>
<dbReference type="InterPro" id="IPR006311">
    <property type="entry name" value="TAT_signal"/>
</dbReference>
<dbReference type="InterPro" id="IPR000674">
    <property type="entry name" value="Ald_Oxase/Xan_DH_a/b"/>
</dbReference>
<dbReference type="PANTHER" id="PTHR47495">
    <property type="entry name" value="ALDEHYDE DEHYDROGENASE"/>
    <property type="match status" value="1"/>
</dbReference>
<dbReference type="PANTHER" id="PTHR47495:SF3">
    <property type="entry name" value="BLR6219 PROTEIN"/>
    <property type="match status" value="1"/>
</dbReference>
<dbReference type="PIRSF" id="PIRSF036389">
    <property type="entry name" value="IOR_B"/>
    <property type="match status" value="1"/>
</dbReference>
<dbReference type="EMBL" id="JAEHHL010000002">
    <property type="protein sequence ID" value="MBK0398745.1"/>
    <property type="molecule type" value="Genomic_DNA"/>
</dbReference>
<organism evidence="2 3">
    <name type="scientific">Thermohalobaculum xanthum</name>
    <dbReference type="NCBI Taxonomy" id="2753746"/>
    <lineage>
        <taxon>Bacteria</taxon>
        <taxon>Pseudomonadati</taxon>
        <taxon>Pseudomonadota</taxon>
        <taxon>Alphaproteobacteria</taxon>
        <taxon>Rhodobacterales</taxon>
        <taxon>Paracoccaceae</taxon>
        <taxon>Thermohalobaculum</taxon>
    </lineage>
</organism>
<dbReference type="Proteomes" id="UP000655420">
    <property type="component" value="Unassembled WGS sequence"/>
</dbReference>
<keyword evidence="3" id="KW-1185">Reference proteome</keyword>
<evidence type="ECO:0000313" key="3">
    <source>
        <dbReference type="Proteomes" id="UP000655420"/>
    </source>
</evidence>
<name>A0A8J7M6R6_9RHOB</name>
<dbReference type="Gene3D" id="3.30.365.10">
    <property type="entry name" value="Aldehyde oxidase/xanthine dehydrogenase, molybdopterin binding domain"/>
    <property type="match status" value="4"/>
</dbReference>
<dbReference type="InterPro" id="IPR037165">
    <property type="entry name" value="AldOxase/xan_DH_Mopterin-bd_sf"/>
</dbReference>
<comment type="caution">
    <text evidence="2">The sequence shown here is derived from an EMBL/GenBank/DDBJ whole genome shotgun (WGS) entry which is preliminary data.</text>
</comment>
<dbReference type="Pfam" id="PF20256">
    <property type="entry name" value="MoCoBD_2"/>
    <property type="match status" value="2"/>
</dbReference>
<dbReference type="GO" id="GO:0016491">
    <property type="term" value="F:oxidoreductase activity"/>
    <property type="evidence" value="ECO:0007669"/>
    <property type="project" value="InterPro"/>
</dbReference>
<dbReference type="Pfam" id="PF02738">
    <property type="entry name" value="MoCoBD_1"/>
    <property type="match status" value="1"/>
</dbReference>
<protein>
    <submittedName>
        <fullName evidence="2">Xanthine dehydrogenase family protein molybdopterin-binding subunit</fullName>
    </submittedName>
</protein>
<dbReference type="RefSeq" id="WP_200608315.1">
    <property type="nucleotide sequence ID" value="NZ_JAEHHL010000002.1"/>
</dbReference>
<dbReference type="AlphaFoldDB" id="A0A8J7M6R6"/>
<reference evidence="2" key="1">
    <citation type="submission" date="2020-12" db="EMBL/GenBank/DDBJ databases">
        <title>Bacterial taxonomy.</title>
        <authorList>
            <person name="Pan X."/>
        </authorList>
    </citation>
    <scope>NUCLEOTIDE SEQUENCE</scope>
    <source>
        <strain evidence="2">M0105</strain>
    </source>
</reference>
<dbReference type="SUPFAM" id="SSF56003">
    <property type="entry name" value="Molybdenum cofactor-binding domain"/>
    <property type="match status" value="2"/>
</dbReference>
<proteinExistence type="predicted"/>
<dbReference type="InterPro" id="IPR046867">
    <property type="entry name" value="AldOxase/xan_DH_MoCoBD2"/>
</dbReference>
<sequence>MLNHLPEHLRPGARDAARQSIIMRVDRRDVLKGALAGFALGLFARPATAFEPYPTGGLEMPRGLVTDPLVFVSIDPDGTVTIVAHRSEMGQGSRTSLPMVLADEMDADWNRVKIVQAPGDEPRYGNQDTDGSRSLRHHVQSMRQMGAAVREMLRRAAAKSWGVEPSAVTVGLHEAQGPGGQRAGFGELAEAAMVEPVPAFEELTFKDEAAFRYIGKGEVQITDLRDITTGAAIYGADVILDGMKTAVIARPPVLGGKVKSYDATETLAVPGVEQVIELAGAEAPVNFLPLGGLAVVATNTWAAEQGREKLKIEWEDGPNAGYESGSYRAAMDAASQAPDNIFREQGDTPAAFAAAAKTFERAYFQTHMAHIPMEPPVAVANVTADACEVWLPVQSPYGAREDLAKDLGIPIENVKVNVTLLGGGFGRKSKWDFAIEAARLSQAVGAPVRVQWSREDDIRHSFMHTTSVERLRVAMDGKGKVTGWHHTSVAPSILSTFAPDSGYQFFIEHGMGHVDAPWDVPNIRCDNAKAMAHARIGWFRSVSNVPRAWAVQSFIAELADELGRDHKEMLLELIGPPRKVDIATAGMPEDFWNYGEPYEEYPIDTGRLAHVVEVAADAAGWGASLPEGEGIGLAVHRSFVTYVAVAARVKVVDRVIRVPEMHFAVDCGFAANPERIRSQMEGSAVMGMTLALHSGITYENGRVQQSNFYDYDVVRSDNFPERVDVHIVPHPFSVHASGIGEPGVPPVAPAIGNAIFAATGQRLRDLPLGTEV</sequence>
<dbReference type="SMART" id="SM01008">
    <property type="entry name" value="Ald_Xan_dh_C"/>
    <property type="match status" value="1"/>
</dbReference>
<feature type="domain" description="Aldehyde oxidase/xanthine dehydrogenase a/b hammerhead" evidence="1">
    <location>
        <begin position="229"/>
        <end position="318"/>
    </location>
</feature>
<evidence type="ECO:0000259" key="1">
    <source>
        <dbReference type="SMART" id="SM01008"/>
    </source>
</evidence>
<dbReference type="InterPro" id="IPR012368">
    <property type="entry name" value="OxRdtase_Mopterin-bd_su_IorB"/>
</dbReference>
<dbReference type="PROSITE" id="PS51318">
    <property type="entry name" value="TAT"/>
    <property type="match status" value="1"/>
</dbReference>
<dbReference type="InterPro" id="IPR052516">
    <property type="entry name" value="N-heterocyclic_Hydroxylase"/>
</dbReference>